<dbReference type="AlphaFoldDB" id="A0A1S1HT19"/>
<evidence type="ECO:0008006" key="4">
    <source>
        <dbReference type="Google" id="ProtNLM"/>
    </source>
</evidence>
<organism evidence="2 3">
    <name type="scientific">Providencia stuartii</name>
    <dbReference type="NCBI Taxonomy" id="588"/>
    <lineage>
        <taxon>Bacteria</taxon>
        <taxon>Pseudomonadati</taxon>
        <taxon>Pseudomonadota</taxon>
        <taxon>Gammaproteobacteria</taxon>
        <taxon>Enterobacterales</taxon>
        <taxon>Morganellaceae</taxon>
        <taxon>Providencia</taxon>
    </lineage>
</organism>
<comment type="caution">
    <text evidence="2">The sequence shown here is derived from an EMBL/GenBank/DDBJ whole genome shotgun (WGS) entry which is preliminary data.</text>
</comment>
<proteinExistence type="predicted"/>
<keyword evidence="3" id="KW-1185">Reference proteome</keyword>
<feature type="chain" id="PRO_5010382988" description="Fimbrial protein" evidence="1">
    <location>
        <begin position="25"/>
        <end position="136"/>
    </location>
</feature>
<dbReference type="OrthoDB" id="6466990at2"/>
<dbReference type="EMBL" id="LVIE01000124">
    <property type="protein sequence ID" value="OHT24473.1"/>
    <property type="molecule type" value="Genomic_DNA"/>
</dbReference>
<evidence type="ECO:0000313" key="3">
    <source>
        <dbReference type="Proteomes" id="UP000179588"/>
    </source>
</evidence>
<accession>A0A1S1HT19</accession>
<keyword evidence="1" id="KW-0732">Signal</keyword>
<feature type="signal peptide" evidence="1">
    <location>
        <begin position="1"/>
        <end position="24"/>
    </location>
</feature>
<name>A0A1S1HT19_PROST</name>
<evidence type="ECO:0000256" key="1">
    <source>
        <dbReference type="SAM" id="SignalP"/>
    </source>
</evidence>
<reference evidence="2 3" key="1">
    <citation type="submission" date="2016-03" db="EMBL/GenBank/DDBJ databases">
        <title>Genome sequence of Providencia stuartii strain, isolated from the salivary glands of larval Lucilia sericata.</title>
        <authorList>
            <person name="Yuan Y."/>
            <person name="Zhang Y."/>
            <person name="Fu S."/>
            <person name="Crippen T.L."/>
            <person name="Visi D."/>
            <person name="Benbow M.E."/>
            <person name="Allen M."/>
            <person name="Tomberlin J.K."/>
            <person name="Sze S.-H."/>
            <person name="Tarone A.M."/>
        </authorList>
    </citation>
    <scope>NUCLEOTIDE SEQUENCE [LARGE SCALE GENOMIC DNA]</scope>
    <source>
        <strain evidence="2 3">Crippen</strain>
    </source>
</reference>
<evidence type="ECO:0000313" key="2">
    <source>
        <dbReference type="EMBL" id="OHT24473.1"/>
    </source>
</evidence>
<sequence>MSKQKAGLLLLLVIGGITSYLAHAKSTVPNTPSEAFKYEQSLQGWIRVNATIFNAPCNLMTNKAVFLTGCGAGTVFRTKDLLSNTANTPAILAFYDVKKEQVIQHFPISLRNGNNKIILPILGEEQHLLRLEVSYE</sequence>
<gene>
    <name evidence="2" type="ORF">A3Q29_17615</name>
</gene>
<dbReference type="RefSeq" id="WP_070927288.1">
    <property type="nucleotide sequence ID" value="NZ_VAUE01000036.1"/>
</dbReference>
<protein>
    <recommendedName>
        <fullName evidence="4">Fimbrial protein</fullName>
    </recommendedName>
</protein>
<dbReference type="Proteomes" id="UP000179588">
    <property type="component" value="Unassembled WGS sequence"/>
</dbReference>